<evidence type="ECO:0000313" key="1">
    <source>
        <dbReference type="EMBL" id="ANU77597.1"/>
    </source>
</evidence>
<dbReference type="RefSeq" id="WP_065543711.1">
    <property type="nucleotide sequence ID" value="NZ_CP015405.2"/>
</dbReference>
<dbReference type="STRING" id="1796616.A4V09_18705"/>
<dbReference type="InterPro" id="IPR024234">
    <property type="entry name" value="DUF3801"/>
</dbReference>
<dbReference type="Pfam" id="PF12687">
    <property type="entry name" value="DUF3801"/>
    <property type="match status" value="1"/>
</dbReference>
<reference evidence="1" key="1">
    <citation type="submission" date="2017-04" db="EMBL/GenBank/DDBJ databases">
        <title>Complete Genome Sequences of Twelve Strains of a Stable Defined Moderately Diverse Mouse Microbiota 2 (sDMDMm2).</title>
        <authorList>
            <person name="Uchimura Y."/>
            <person name="Wyss M."/>
            <person name="Brugiroux S."/>
            <person name="Limenitakis J.P."/>
            <person name="Stecher B."/>
            <person name="McCoy K.D."/>
            <person name="Macpherson A.J."/>
        </authorList>
    </citation>
    <scope>NUCLEOTIDE SEQUENCE</scope>
    <source>
        <strain evidence="1">YL58</strain>
    </source>
</reference>
<dbReference type="Proteomes" id="UP000092574">
    <property type="component" value="Chromosome"/>
</dbReference>
<gene>
    <name evidence="1" type="ORF">A4V09_18705</name>
</gene>
<dbReference type="KEGG" id="byl:A4V09_18705"/>
<evidence type="ECO:0000313" key="2">
    <source>
        <dbReference type="Proteomes" id="UP000092574"/>
    </source>
</evidence>
<protein>
    <submittedName>
        <fullName evidence="1">Conjugal transfer protein</fullName>
    </submittedName>
</protein>
<dbReference type="AlphaFoldDB" id="A0A1C7ID57"/>
<keyword evidence="2" id="KW-1185">Reference proteome</keyword>
<name>A0A1C7ID57_9FIRM</name>
<proteinExistence type="predicted"/>
<sequence>MQEEMERKTVAISVKAGKLTADLLKKAITKALAEMEKSQKNPKIYRGKQSVKHLVRQGAGVSNIEVTDGNIKSFERVARKYGVDFALKKDTTSQPPRYLVFFKSKDADALTAAFAEYSGKVVKHQTQAKPSIRRQLVQLQEVVKKMAQSLSRNKQQEVAR</sequence>
<accession>A0A1C7ID57</accession>
<dbReference type="OrthoDB" id="9811478at2"/>
<organism evidence="1 2">
    <name type="scientific">Blautia pseudococcoides</name>
    <dbReference type="NCBI Taxonomy" id="1796616"/>
    <lineage>
        <taxon>Bacteria</taxon>
        <taxon>Bacillati</taxon>
        <taxon>Bacillota</taxon>
        <taxon>Clostridia</taxon>
        <taxon>Lachnospirales</taxon>
        <taxon>Lachnospiraceae</taxon>
        <taxon>Blautia</taxon>
    </lineage>
</organism>
<dbReference type="EMBL" id="CP015405">
    <property type="protein sequence ID" value="ANU77597.1"/>
    <property type="molecule type" value="Genomic_DNA"/>
</dbReference>